<comment type="caution">
    <text evidence="1">The sequence shown here is derived from an EMBL/GenBank/DDBJ whole genome shotgun (WGS) entry which is preliminary data.</text>
</comment>
<sequence length="153" mass="16994">MTWLSLLGPLVGAAIALASALLVERRRERREERAERRTARQEVYARYLAAHAEVRTQLRVLSVATGLTDEERGHRAFTAYAACYASRYELAVLAPQSVVTPAKSLDRHARDLRDVVIEGTHVEVPGGRMREYLDALEVVHAAMRADLGADITS</sequence>
<protein>
    <recommendedName>
        <fullName evidence="3">Secreted protein</fullName>
    </recommendedName>
</protein>
<dbReference type="EMBL" id="JBHSPW010000019">
    <property type="protein sequence ID" value="MFC5897216.1"/>
    <property type="molecule type" value="Genomic_DNA"/>
</dbReference>
<reference evidence="2" key="1">
    <citation type="journal article" date="2019" name="Int. J. Syst. Evol. Microbiol.">
        <title>The Global Catalogue of Microorganisms (GCM) 10K type strain sequencing project: providing services to taxonomists for standard genome sequencing and annotation.</title>
        <authorList>
            <consortium name="The Broad Institute Genomics Platform"/>
            <consortium name="The Broad Institute Genome Sequencing Center for Infectious Disease"/>
            <person name="Wu L."/>
            <person name="Ma J."/>
        </authorList>
    </citation>
    <scope>NUCLEOTIDE SEQUENCE [LARGE SCALE GENOMIC DNA]</scope>
    <source>
        <strain evidence="2">CGMCC 1.15809</strain>
    </source>
</reference>
<keyword evidence="2" id="KW-1185">Reference proteome</keyword>
<organism evidence="1 2">
    <name type="scientific">Streptomyces ramulosus</name>
    <dbReference type="NCBI Taxonomy" id="47762"/>
    <lineage>
        <taxon>Bacteria</taxon>
        <taxon>Bacillati</taxon>
        <taxon>Actinomycetota</taxon>
        <taxon>Actinomycetes</taxon>
        <taxon>Kitasatosporales</taxon>
        <taxon>Streptomycetaceae</taxon>
        <taxon>Streptomyces</taxon>
    </lineage>
</organism>
<name>A0ABW1FUX1_9ACTN</name>
<proteinExistence type="predicted"/>
<dbReference type="RefSeq" id="WP_345077167.1">
    <property type="nucleotide sequence ID" value="NZ_BAAAWG010000001.1"/>
</dbReference>
<accession>A0ABW1FUX1</accession>
<evidence type="ECO:0000313" key="2">
    <source>
        <dbReference type="Proteomes" id="UP001596241"/>
    </source>
</evidence>
<dbReference type="Proteomes" id="UP001596241">
    <property type="component" value="Unassembled WGS sequence"/>
</dbReference>
<evidence type="ECO:0008006" key="3">
    <source>
        <dbReference type="Google" id="ProtNLM"/>
    </source>
</evidence>
<evidence type="ECO:0000313" key="1">
    <source>
        <dbReference type="EMBL" id="MFC5897216.1"/>
    </source>
</evidence>
<gene>
    <name evidence="1" type="ORF">ACFP3M_30880</name>
</gene>